<feature type="domain" description="Type I restriction modification DNA specificity" evidence="4">
    <location>
        <begin position="314"/>
        <end position="482"/>
    </location>
</feature>
<feature type="domain" description="Type I restriction modification DNA specificity" evidence="4">
    <location>
        <begin position="90"/>
        <end position="264"/>
    </location>
</feature>
<dbReference type="InterPro" id="IPR000055">
    <property type="entry name" value="Restrct_endonuc_typeI_TRD"/>
</dbReference>
<dbReference type="GO" id="GO:0003677">
    <property type="term" value="F:DNA binding"/>
    <property type="evidence" value="ECO:0007669"/>
    <property type="project" value="UniProtKB-KW"/>
</dbReference>
<evidence type="ECO:0000256" key="3">
    <source>
        <dbReference type="ARBA" id="ARBA00023125"/>
    </source>
</evidence>
<dbReference type="CDD" id="cd17515">
    <property type="entry name" value="RMtype1_S_MjaORF132P_Sau1132ORF3780P-TRD1-CR1_like"/>
    <property type="match status" value="1"/>
</dbReference>
<dbReference type="AlphaFoldDB" id="A0A6N2WWI8"/>
<keyword evidence="3" id="KW-0238">DNA-binding</keyword>
<keyword evidence="2" id="KW-0680">Restriction system</keyword>
<dbReference type="EMBL" id="CACRTB010000038">
    <property type="protein sequence ID" value="VYT45918.1"/>
    <property type="molecule type" value="Genomic_DNA"/>
</dbReference>
<dbReference type="Gene3D" id="3.90.220.20">
    <property type="entry name" value="DNA methylase specificity domains"/>
    <property type="match status" value="2"/>
</dbReference>
<organism evidence="5">
    <name type="scientific">Bacteroides caccae</name>
    <dbReference type="NCBI Taxonomy" id="47678"/>
    <lineage>
        <taxon>Bacteria</taxon>
        <taxon>Pseudomonadati</taxon>
        <taxon>Bacteroidota</taxon>
        <taxon>Bacteroidia</taxon>
        <taxon>Bacteroidales</taxon>
        <taxon>Bacteroidaceae</taxon>
        <taxon>Bacteroides</taxon>
    </lineage>
</organism>
<dbReference type="GO" id="GO:0009307">
    <property type="term" value="P:DNA restriction-modification system"/>
    <property type="evidence" value="ECO:0007669"/>
    <property type="project" value="UniProtKB-KW"/>
</dbReference>
<accession>A0A6N2WWI8</accession>
<name>A0A6N2WWI8_9BACE</name>
<reference evidence="5" key="1">
    <citation type="submission" date="2019-11" db="EMBL/GenBank/DDBJ databases">
        <authorList>
            <person name="Feng L."/>
        </authorList>
    </citation>
    <scope>NUCLEOTIDE SEQUENCE</scope>
    <source>
        <strain evidence="5">BcaccaeLFYP20</strain>
    </source>
</reference>
<comment type="similarity">
    <text evidence="1">Belongs to the type-I restriction system S methylase family.</text>
</comment>
<dbReference type="InterPro" id="IPR051212">
    <property type="entry name" value="Type-I_RE_S_subunit"/>
</dbReference>
<gene>
    <name evidence="5" type="primary">hsdS_2</name>
    <name evidence="5" type="ORF">BCLFYP20_04359</name>
</gene>
<dbReference type="Pfam" id="PF01420">
    <property type="entry name" value="Methylase_S"/>
    <property type="match status" value="2"/>
</dbReference>
<dbReference type="PANTHER" id="PTHR43140:SF1">
    <property type="entry name" value="TYPE I RESTRICTION ENZYME ECOKI SPECIFICITY SUBUNIT"/>
    <property type="match status" value="1"/>
</dbReference>
<dbReference type="InterPro" id="IPR044946">
    <property type="entry name" value="Restrct_endonuc_typeI_TRD_sf"/>
</dbReference>
<evidence type="ECO:0000256" key="1">
    <source>
        <dbReference type="ARBA" id="ARBA00010923"/>
    </source>
</evidence>
<evidence type="ECO:0000256" key="2">
    <source>
        <dbReference type="ARBA" id="ARBA00022747"/>
    </source>
</evidence>
<evidence type="ECO:0000313" key="5">
    <source>
        <dbReference type="EMBL" id="VYT45918.1"/>
    </source>
</evidence>
<dbReference type="SUPFAM" id="SSF116734">
    <property type="entry name" value="DNA methylase specificity domain"/>
    <property type="match status" value="2"/>
</dbReference>
<evidence type="ECO:0000259" key="4">
    <source>
        <dbReference type="Pfam" id="PF01420"/>
    </source>
</evidence>
<sequence length="486" mass="54433">MNSNCAVFGCTITNRYTTMDTKALRQKILDLAIHGKLVPQDPNDEPASVLLERIKAEKERLIKEGKIKRSKKSAKTSDTPHYENVPFEVPEGWMWTTLGVIGTWQSGGTPSRSNKSYYGGNIPWLKTGDLNDGYITHIPEFITEEAVVNSSAKLNPVGSVLIAMYGATIGKLGILTFPATTNQACCACIEYDAIDPMFLFYFLLSQRTAFIAKGGGGAQPNISKEIIVKTYIPLPPFLEQQRIVAEIERWFSLIDIIENGKNDLQNIIKQTKNKILDLAIHGKLVSQDPNDEPAIELLKRINPGFTPCDNGHYPAGWQQTILGELFNHNTGKALNSVNRDGVMKDYLTTSNVYWNKFDFTVIKQMSFKESELDKCTVTKGDLLVCEGGDIGRSAIWNYDYDICIQNHIHRLRPKIDLCVPFYYYTLAYLKENNLIGGKGIGLLGLSSNALHKIEIPLPPLAEQQRIVQKIKKLFSVLDNIQKTLEV</sequence>
<protein>
    <submittedName>
        <fullName evidence="5">Type-1 restriction enzyme EcoKI specificity protein</fullName>
    </submittedName>
</protein>
<proteinExistence type="inferred from homology"/>
<dbReference type="PANTHER" id="PTHR43140">
    <property type="entry name" value="TYPE-1 RESTRICTION ENZYME ECOKI SPECIFICITY PROTEIN"/>
    <property type="match status" value="1"/>
</dbReference>